<evidence type="ECO:0008006" key="5">
    <source>
        <dbReference type="Google" id="ProtNLM"/>
    </source>
</evidence>
<comment type="caution">
    <text evidence="3">The sequence shown here is derived from an EMBL/GenBank/DDBJ whole genome shotgun (WGS) entry which is preliminary data.</text>
</comment>
<dbReference type="GeneID" id="27665667"/>
<dbReference type="EMBL" id="AXCR01000010">
    <property type="protein sequence ID" value="KJR82096.1"/>
    <property type="molecule type" value="Genomic_DNA"/>
</dbReference>
<feature type="region of interest" description="Disordered" evidence="1">
    <location>
        <begin position="85"/>
        <end position="120"/>
    </location>
</feature>
<reference evidence="3 4" key="1">
    <citation type="journal article" date="2014" name="BMC Genomics">
        <title>Comparative genomics of the major fungal agents of human and animal Sporotrichosis: Sporothrix schenckii and Sporothrix brasiliensis.</title>
        <authorList>
            <person name="Teixeira M.M."/>
            <person name="de Almeida L.G."/>
            <person name="Kubitschek-Barreira P."/>
            <person name="Alves F.L."/>
            <person name="Kioshima E.S."/>
            <person name="Abadio A.K."/>
            <person name="Fernandes L."/>
            <person name="Derengowski L.S."/>
            <person name="Ferreira K.S."/>
            <person name="Souza R.C."/>
            <person name="Ruiz J.C."/>
            <person name="de Andrade N.C."/>
            <person name="Paes H.C."/>
            <person name="Nicola A.M."/>
            <person name="Albuquerque P."/>
            <person name="Gerber A.L."/>
            <person name="Martins V.P."/>
            <person name="Peconick L.D."/>
            <person name="Neto A.V."/>
            <person name="Chaucanez C.B."/>
            <person name="Silva P.A."/>
            <person name="Cunha O.L."/>
            <person name="de Oliveira F.F."/>
            <person name="dos Santos T.C."/>
            <person name="Barros A.L."/>
            <person name="Soares M.A."/>
            <person name="de Oliveira L.M."/>
            <person name="Marini M.M."/>
            <person name="Villalobos-Duno H."/>
            <person name="Cunha M.M."/>
            <person name="de Hoog S."/>
            <person name="da Silveira J.F."/>
            <person name="Henrissat B."/>
            <person name="Nino-Vega G.A."/>
            <person name="Cisalpino P.S."/>
            <person name="Mora-Montes H.M."/>
            <person name="Almeida S.R."/>
            <person name="Stajich J.E."/>
            <person name="Lopes-Bezerra L.M."/>
            <person name="Vasconcelos A.T."/>
            <person name="Felipe M.S."/>
        </authorList>
    </citation>
    <scope>NUCLEOTIDE SEQUENCE [LARGE SCALE GENOMIC DNA]</scope>
    <source>
        <strain evidence="3 4">1099-18</strain>
    </source>
</reference>
<evidence type="ECO:0000256" key="2">
    <source>
        <dbReference type="SAM" id="Phobius"/>
    </source>
</evidence>
<gene>
    <name evidence="3" type="ORF">SPSK_03552</name>
</gene>
<evidence type="ECO:0000313" key="4">
    <source>
        <dbReference type="Proteomes" id="UP000033710"/>
    </source>
</evidence>
<name>A0A0F2M1T7_SPOSC</name>
<dbReference type="Proteomes" id="UP000033710">
    <property type="component" value="Unassembled WGS sequence"/>
</dbReference>
<keyword evidence="2" id="KW-0472">Membrane</keyword>
<proteinExistence type="predicted"/>
<dbReference type="KEGG" id="ssck:SPSK_03552"/>
<dbReference type="AlphaFoldDB" id="A0A0F2M1T7"/>
<keyword evidence="2" id="KW-0812">Transmembrane</keyword>
<organism evidence="3 4">
    <name type="scientific">Sporothrix schenckii 1099-18</name>
    <dbReference type="NCBI Taxonomy" id="1397361"/>
    <lineage>
        <taxon>Eukaryota</taxon>
        <taxon>Fungi</taxon>
        <taxon>Dikarya</taxon>
        <taxon>Ascomycota</taxon>
        <taxon>Pezizomycotina</taxon>
        <taxon>Sordariomycetes</taxon>
        <taxon>Sordariomycetidae</taxon>
        <taxon>Ophiostomatales</taxon>
        <taxon>Ophiostomataceae</taxon>
        <taxon>Sporothrix</taxon>
    </lineage>
</organism>
<dbReference type="OrthoDB" id="10423156at2759"/>
<sequence>MTTSASVMPAMTATSVSVAPSSVASMVAQLNQGVADDSAPSPHMHVTAASAAIIALLLLAAAFGIWFAIWGNLDKAQRCCSCMLGRPNTGRGRGNGNDDDGDGGRSQSLSHEMQPPTVTRSYSVQRNNNCVDLERGVPRRQVRFLFASSLSSETPGASAKPQPASTSTSTTQAVTPLRWPFWPDVANPPVEPTQPENRIVVEALAEDYDVAGRKVRFAQGTKVGRVAHVAQVVTPTSTRPSVVPVQGSHRSNGSKRTSSIPTAQTTDRNFLIGSRSGLRRDLTARKSVVGANEN</sequence>
<evidence type="ECO:0000313" key="3">
    <source>
        <dbReference type="EMBL" id="KJR82096.1"/>
    </source>
</evidence>
<dbReference type="RefSeq" id="XP_016584772.1">
    <property type="nucleotide sequence ID" value="XM_016730390.1"/>
</dbReference>
<accession>A0A0F2M1T7</accession>
<keyword evidence="2" id="KW-1133">Transmembrane helix</keyword>
<feature type="compositionally biased region" description="Polar residues" evidence="1">
    <location>
        <begin position="106"/>
        <end position="120"/>
    </location>
</feature>
<protein>
    <recommendedName>
        <fullName evidence="5">Transmembrane protein</fullName>
    </recommendedName>
</protein>
<feature type="transmembrane region" description="Helical" evidence="2">
    <location>
        <begin position="48"/>
        <end position="69"/>
    </location>
</feature>
<reference evidence="3 4" key="2">
    <citation type="journal article" date="2015" name="Eukaryot. Cell">
        <title>Asexual propagation of a virulent clone complex in a human and feline outbreak of sporotrichosis.</title>
        <authorList>
            <person name="Teixeira Mde M."/>
            <person name="Rodrigues A.M."/>
            <person name="Tsui C.K."/>
            <person name="de Almeida L.G."/>
            <person name="Van Diepeningen A.D."/>
            <person name="van den Ende B.G."/>
            <person name="Fernandes G.F."/>
            <person name="Kano R."/>
            <person name="Hamelin R.C."/>
            <person name="Lopes-Bezerra L.M."/>
            <person name="Vasconcelos A.T."/>
            <person name="de Hoog S."/>
            <person name="de Camargo Z.P."/>
            <person name="Felipe M.S."/>
        </authorList>
    </citation>
    <scope>NUCLEOTIDE SEQUENCE [LARGE SCALE GENOMIC DNA]</scope>
    <source>
        <strain evidence="3 4">1099-18</strain>
    </source>
</reference>
<feature type="region of interest" description="Disordered" evidence="1">
    <location>
        <begin position="237"/>
        <end position="265"/>
    </location>
</feature>
<feature type="compositionally biased region" description="Polar residues" evidence="1">
    <location>
        <begin position="248"/>
        <end position="265"/>
    </location>
</feature>
<evidence type="ECO:0000256" key="1">
    <source>
        <dbReference type="SAM" id="MobiDB-lite"/>
    </source>
</evidence>
<dbReference type="VEuPathDB" id="FungiDB:SPSK_03552"/>